<keyword evidence="2" id="KW-1185">Reference proteome</keyword>
<organism evidence="1 2">
    <name type="scientific">Ruminococcus albus 8</name>
    <dbReference type="NCBI Taxonomy" id="246199"/>
    <lineage>
        <taxon>Bacteria</taxon>
        <taxon>Bacillati</taxon>
        <taxon>Bacillota</taxon>
        <taxon>Clostridia</taxon>
        <taxon>Eubacteriales</taxon>
        <taxon>Oscillospiraceae</taxon>
        <taxon>Ruminococcus</taxon>
    </lineage>
</organism>
<evidence type="ECO:0008006" key="3">
    <source>
        <dbReference type="Google" id="ProtNLM"/>
    </source>
</evidence>
<proteinExistence type="predicted"/>
<dbReference type="eggNOG" id="ENOG502Z89K">
    <property type="taxonomic scope" value="Bacteria"/>
</dbReference>
<evidence type="ECO:0000313" key="1">
    <source>
        <dbReference type="EMBL" id="EGC03786.1"/>
    </source>
</evidence>
<accession>E9SA97</accession>
<dbReference type="OrthoDB" id="1957089at2"/>
<dbReference type="Gene3D" id="3.40.50.300">
    <property type="entry name" value="P-loop containing nucleotide triphosphate hydrolases"/>
    <property type="match status" value="1"/>
</dbReference>
<dbReference type="Proteomes" id="UP000004259">
    <property type="component" value="Unassembled WGS sequence"/>
</dbReference>
<dbReference type="AlphaFoldDB" id="E9SA97"/>
<name>E9SA97_RUMAL</name>
<evidence type="ECO:0000313" key="2">
    <source>
        <dbReference type="Proteomes" id="UP000004259"/>
    </source>
</evidence>
<comment type="caution">
    <text evidence="1">The sequence shown here is derived from an EMBL/GenBank/DDBJ whole genome shotgun (WGS) entry which is preliminary data.</text>
</comment>
<dbReference type="InterPro" id="IPR027417">
    <property type="entry name" value="P-loop_NTPase"/>
</dbReference>
<gene>
    <name evidence="1" type="ORF">CUS_4772</name>
</gene>
<dbReference type="STRING" id="246199.CUS_4772"/>
<sequence>MTGIHHVEVKNRDAVFKFDLYRNITIVRGDSGTGKTTLYEMIADYTRLKEASGVNVTCDKPCVALTDIDWRNQLKGINDSIIFIDEGADFLKTKDFADAVKNTDNYYVIFNRESLHDLPYSVEEIYEIKASGKYHSFKKMFKHNSKHFYYKEKAPTKLKYDTLLTEDSRSGYQFYQHYFENSDIACFTSGSNSAIFKWLKEHEDRKVFVIADGAAFGSEIDRIMKIRSFSNIRLCLPESFEWLILKSGIINTTDMEMLDDPSDYIESAEYFSWENFFEKYLIGITVDTPFQYAKHEINSVYLNPVNSNKIINEIYVK</sequence>
<protein>
    <recommendedName>
        <fullName evidence="3">Translation initiation factor 2</fullName>
    </recommendedName>
</protein>
<reference evidence="1 2" key="1">
    <citation type="submission" date="2011-02" db="EMBL/GenBank/DDBJ databases">
        <authorList>
            <person name="Nelson K.E."/>
            <person name="Sutton G."/>
            <person name="Torralba M."/>
            <person name="Durkin S."/>
            <person name="Harkins D."/>
            <person name="Montgomery R."/>
            <person name="Ziemer C."/>
            <person name="Klaassens E."/>
            <person name="Ocuiv P."/>
            <person name="Morrison M."/>
        </authorList>
    </citation>
    <scope>NUCLEOTIDE SEQUENCE [LARGE SCALE GENOMIC DNA]</scope>
    <source>
        <strain evidence="1 2">8</strain>
    </source>
</reference>
<dbReference type="EMBL" id="ADKM02000052">
    <property type="protein sequence ID" value="EGC03786.1"/>
    <property type="molecule type" value="Genomic_DNA"/>
</dbReference>
<dbReference type="SUPFAM" id="SSF52540">
    <property type="entry name" value="P-loop containing nucleoside triphosphate hydrolases"/>
    <property type="match status" value="1"/>
</dbReference>
<dbReference type="RefSeq" id="WP_002848012.1">
    <property type="nucleotide sequence ID" value="NZ_ADKM02000052.1"/>
</dbReference>